<sequence>MVREHCDRTTALVNESSQLVLAGHVEPQDDLRAERKRASFSSQELAVVLNGGTEVLQRRSRLISQLQSTSWGSQAAVSQRCFHSREQLHVEGLVAQTEIWKLMQSGALSQQDAKDMETLLTLPGGLTLHQYMFIPTIETQGDEEQQAYWLPKARALEITGAYAQTEMGHGTFVRGLETTATYDRASEEFIIHSPALSSIKWWPGGLGKTATHCIMLARLIINSKDHGLHPFVMQIRDLHTHLPLAGVRVGDIGPKFGYNGVDNGYLMLDRVRIPRRAMLMRHARVTPDGHYFPPSAENAKATYGTMVAIRALLVDEAGWVLARATTIAVRYTAIRRQTSERVGDKELQVLDYQNLAATLLPLVASAYALIFMGKASSDMYKRFEQDRDAGNLASLPELHVLLAGMKALSTWTAADGIEACRRGCGGHGYSALSGLPDLYASYVQNVTLEGDNNVMSLQTARHLVKSQEAVAKGRRVEGSAAYLQRAEQELHRKCSVQAPQDWQTAEVLDAALRHRATYLAAEGHKLLLRHGGGKINFAGPDWNGNTVQLIHMAQAHSQLVLHTTFAQSVHQADLEPAARAALIKLVALHGMSLLLRDLQDLFMDGYLQAFQAQMLVQRRNELLLELRPDAVALVDSFGIADYQLNSCLGRSDGDVYRALLEAASGQQLNKTEEGPAWNAVLKPWLDPASRQQARSKL</sequence>
<dbReference type="GO" id="GO:0003997">
    <property type="term" value="F:acyl-CoA oxidase activity"/>
    <property type="evidence" value="ECO:0007669"/>
    <property type="project" value="InterPro"/>
</dbReference>
<dbReference type="GO" id="GO:0055088">
    <property type="term" value="P:lipid homeostasis"/>
    <property type="evidence" value="ECO:0007669"/>
    <property type="project" value="TreeGrafter"/>
</dbReference>
<organism evidence="16 17">
    <name type="scientific">Apatococcus lobatus</name>
    <dbReference type="NCBI Taxonomy" id="904363"/>
    <lineage>
        <taxon>Eukaryota</taxon>
        <taxon>Viridiplantae</taxon>
        <taxon>Chlorophyta</taxon>
        <taxon>core chlorophytes</taxon>
        <taxon>Trebouxiophyceae</taxon>
        <taxon>Chlorellales</taxon>
        <taxon>Chlorellaceae</taxon>
        <taxon>Apatococcus</taxon>
    </lineage>
</organism>
<dbReference type="PANTHER" id="PTHR10909:SF250">
    <property type="entry name" value="PEROXISOMAL ACYL-COENZYME A OXIDASE 1"/>
    <property type="match status" value="1"/>
</dbReference>
<evidence type="ECO:0000259" key="14">
    <source>
        <dbReference type="Pfam" id="PF14749"/>
    </source>
</evidence>
<dbReference type="InterPro" id="IPR036250">
    <property type="entry name" value="AcylCo_DH-like_C"/>
</dbReference>
<evidence type="ECO:0000256" key="11">
    <source>
        <dbReference type="PIRSR" id="PIRSR000168-1"/>
    </source>
</evidence>
<protein>
    <recommendedName>
        <fullName evidence="10">Acyl-coenzyme A oxidase</fullName>
    </recommendedName>
</protein>
<accession>A0AAW1QZ93</accession>
<dbReference type="AlphaFoldDB" id="A0AAW1QZ93"/>
<evidence type="ECO:0000256" key="2">
    <source>
        <dbReference type="ARBA" id="ARBA00004275"/>
    </source>
</evidence>
<keyword evidence="6" id="KW-0276">Fatty acid metabolism</keyword>
<evidence type="ECO:0000256" key="6">
    <source>
        <dbReference type="ARBA" id="ARBA00022832"/>
    </source>
</evidence>
<dbReference type="InterPro" id="IPR046373">
    <property type="entry name" value="Acyl-CoA_Oxase/DH_mid-dom_sf"/>
</dbReference>
<dbReference type="GO" id="GO:0005504">
    <property type="term" value="F:fatty acid binding"/>
    <property type="evidence" value="ECO:0007669"/>
    <property type="project" value="TreeGrafter"/>
</dbReference>
<gene>
    <name evidence="16" type="ORF">WJX74_001334</name>
</gene>
<dbReference type="SUPFAM" id="SSF56645">
    <property type="entry name" value="Acyl-CoA dehydrogenase NM domain-like"/>
    <property type="match status" value="1"/>
</dbReference>
<name>A0AAW1QZ93_9CHLO</name>
<dbReference type="Proteomes" id="UP001438707">
    <property type="component" value="Unassembled WGS sequence"/>
</dbReference>
<dbReference type="InterPro" id="IPR009100">
    <property type="entry name" value="AcylCoA_DH/oxidase_NM_dom_sf"/>
</dbReference>
<dbReference type="GO" id="GO:0071949">
    <property type="term" value="F:FAD binding"/>
    <property type="evidence" value="ECO:0007669"/>
    <property type="project" value="InterPro"/>
</dbReference>
<comment type="cofactor">
    <cofactor evidence="1">
        <name>FAD</name>
        <dbReference type="ChEBI" id="CHEBI:57692"/>
    </cofactor>
</comment>
<proteinExistence type="inferred from homology"/>
<dbReference type="Gene3D" id="1.20.140.10">
    <property type="entry name" value="Butyryl-CoA Dehydrogenase, subunit A, domain 3"/>
    <property type="match status" value="2"/>
</dbReference>
<dbReference type="InterPro" id="IPR055060">
    <property type="entry name" value="ACOX_C_alpha1"/>
</dbReference>
<dbReference type="FunFam" id="1.20.140.10:FF:000013">
    <property type="entry name" value="Acyl-coenzyme A oxidase"/>
    <property type="match status" value="1"/>
</dbReference>
<dbReference type="InterPro" id="IPR002655">
    <property type="entry name" value="Acyl-CoA_oxidase_C"/>
</dbReference>
<evidence type="ECO:0000256" key="12">
    <source>
        <dbReference type="PIRSR" id="PIRSR000168-2"/>
    </source>
</evidence>
<keyword evidence="17" id="KW-1185">Reference proteome</keyword>
<feature type="binding site" evidence="12">
    <location>
        <position position="204"/>
    </location>
    <ligand>
        <name>FAD</name>
        <dbReference type="ChEBI" id="CHEBI:57692"/>
    </ligand>
</feature>
<dbReference type="Pfam" id="PF14749">
    <property type="entry name" value="Acyl-CoA_ox_N"/>
    <property type="match status" value="1"/>
</dbReference>
<feature type="domain" description="Acyl-coenzyme A oxidase N-terminal" evidence="14">
    <location>
        <begin position="42"/>
        <end position="158"/>
    </location>
</feature>
<dbReference type="FunFam" id="1.20.140.10:FF:000005">
    <property type="entry name" value="Acyl-coenzyme A oxidase"/>
    <property type="match status" value="1"/>
</dbReference>
<comment type="caution">
    <text evidence="16">The sequence shown here is derived from an EMBL/GenBank/DDBJ whole genome shotgun (WGS) entry which is preliminary data.</text>
</comment>
<dbReference type="GO" id="GO:0033540">
    <property type="term" value="P:fatty acid beta-oxidation using acyl-CoA oxidase"/>
    <property type="evidence" value="ECO:0007669"/>
    <property type="project" value="TreeGrafter"/>
</dbReference>
<reference evidence="16 17" key="1">
    <citation type="journal article" date="2024" name="Nat. Commun.">
        <title>Phylogenomics reveals the evolutionary origins of lichenization in chlorophyte algae.</title>
        <authorList>
            <person name="Puginier C."/>
            <person name="Libourel C."/>
            <person name="Otte J."/>
            <person name="Skaloud P."/>
            <person name="Haon M."/>
            <person name="Grisel S."/>
            <person name="Petersen M."/>
            <person name="Berrin J.G."/>
            <person name="Delaux P.M."/>
            <person name="Dal Grande F."/>
            <person name="Keller J."/>
        </authorList>
    </citation>
    <scope>NUCLEOTIDE SEQUENCE [LARGE SCALE GENOMIC DNA]</scope>
    <source>
        <strain evidence="16 17">SAG 2145</strain>
    </source>
</reference>
<dbReference type="PIRSF" id="PIRSF000168">
    <property type="entry name" value="Acyl-CoA_oxidase"/>
    <property type="match status" value="1"/>
</dbReference>
<evidence type="ECO:0000259" key="13">
    <source>
        <dbReference type="Pfam" id="PF01756"/>
    </source>
</evidence>
<feature type="active site" description="Proton acceptor" evidence="11">
    <location>
        <position position="449"/>
    </location>
</feature>
<keyword evidence="8" id="KW-0443">Lipid metabolism</keyword>
<evidence type="ECO:0000259" key="15">
    <source>
        <dbReference type="Pfam" id="PF22924"/>
    </source>
</evidence>
<dbReference type="InterPro" id="IPR037069">
    <property type="entry name" value="AcylCoA_DH/ox_N_sf"/>
</dbReference>
<keyword evidence="5 10" id="KW-0274">FAD</keyword>
<feature type="domain" description="Acyl-CoA oxidase C-alpha1" evidence="15">
    <location>
        <begin position="303"/>
        <end position="464"/>
    </location>
</feature>
<dbReference type="Pfam" id="PF22924">
    <property type="entry name" value="ACOX_C_alpha1"/>
    <property type="match status" value="1"/>
</dbReference>
<dbReference type="Pfam" id="PF01756">
    <property type="entry name" value="ACOX"/>
    <property type="match status" value="1"/>
</dbReference>
<feature type="domain" description="Acyl-CoA oxidase C-terminal" evidence="13">
    <location>
        <begin position="506"/>
        <end position="685"/>
    </location>
</feature>
<evidence type="ECO:0000256" key="9">
    <source>
        <dbReference type="ARBA" id="ARBA00023140"/>
    </source>
</evidence>
<comment type="subcellular location">
    <subcellularLocation>
        <location evidence="2">Peroxisome</location>
    </subcellularLocation>
</comment>
<evidence type="ECO:0000256" key="3">
    <source>
        <dbReference type="ARBA" id="ARBA00006288"/>
    </source>
</evidence>
<evidence type="ECO:0000256" key="5">
    <source>
        <dbReference type="ARBA" id="ARBA00022827"/>
    </source>
</evidence>
<keyword evidence="4 10" id="KW-0285">Flavoprotein</keyword>
<evidence type="ECO:0000256" key="7">
    <source>
        <dbReference type="ARBA" id="ARBA00023002"/>
    </source>
</evidence>
<keyword evidence="7" id="KW-0560">Oxidoreductase</keyword>
<evidence type="ECO:0000256" key="8">
    <source>
        <dbReference type="ARBA" id="ARBA00023098"/>
    </source>
</evidence>
<evidence type="ECO:0000313" key="16">
    <source>
        <dbReference type="EMBL" id="KAK9826538.1"/>
    </source>
</evidence>
<dbReference type="PANTHER" id="PTHR10909">
    <property type="entry name" value="ELECTRON TRANSPORT OXIDOREDUCTASE"/>
    <property type="match status" value="1"/>
</dbReference>
<dbReference type="EMBL" id="JALJOS010000020">
    <property type="protein sequence ID" value="KAK9826538.1"/>
    <property type="molecule type" value="Genomic_DNA"/>
</dbReference>
<dbReference type="FunFam" id="2.40.110.10:FF:000003">
    <property type="entry name" value="Acyl-coenzyme A oxidase"/>
    <property type="match status" value="1"/>
</dbReference>
<evidence type="ECO:0000313" key="17">
    <source>
        <dbReference type="Proteomes" id="UP001438707"/>
    </source>
</evidence>
<evidence type="ECO:0000256" key="1">
    <source>
        <dbReference type="ARBA" id="ARBA00001974"/>
    </source>
</evidence>
<evidence type="ECO:0000256" key="10">
    <source>
        <dbReference type="PIRNR" id="PIRNR000168"/>
    </source>
</evidence>
<dbReference type="InterPro" id="IPR029320">
    <property type="entry name" value="Acyl-CoA_ox_N"/>
</dbReference>
<feature type="binding site" evidence="12">
    <location>
        <position position="165"/>
    </location>
    <ligand>
        <name>FAD</name>
        <dbReference type="ChEBI" id="CHEBI:57692"/>
    </ligand>
</feature>
<dbReference type="InterPro" id="IPR012258">
    <property type="entry name" value="Acyl-CoA_oxidase"/>
</dbReference>
<keyword evidence="9" id="KW-0576">Peroxisome</keyword>
<dbReference type="Gene3D" id="2.40.110.10">
    <property type="entry name" value="Butyryl-CoA Dehydrogenase, subunit A, domain 2"/>
    <property type="match status" value="1"/>
</dbReference>
<evidence type="ECO:0000256" key="4">
    <source>
        <dbReference type="ARBA" id="ARBA00022630"/>
    </source>
</evidence>
<dbReference type="Gene3D" id="1.10.540.10">
    <property type="entry name" value="Acyl-CoA dehydrogenase/oxidase, N-terminal domain"/>
    <property type="match status" value="1"/>
</dbReference>
<dbReference type="SUPFAM" id="SSF47203">
    <property type="entry name" value="Acyl-CoA dehydrogenase C-terminal domain-like"/>
    <property type="match status" value="2"/>
</dbReference>
<comment type="similarity">
    <text evidence="3 10">Belongs to the acyl-CoA oxidase family.</text>
</comment>
<dbReference type="GO" id="GO:0005777">
    <property type="term" value="C:peroxisome"/>
    <property type="evidence" value="ECO:0007669"/>
    <property type="project" value="UniProtKB-SubCell"/>
</dbReference>